<sequence length="94" mass="10430">MHVWTRLPQALGRCSPILVAPFMLIVSFAQEELPELYQQAFSMFILQASHPQRSSRQPVNPAGQLSDKGLITVLGRVLCLQKWANDAGEGGRAR</sequence>
<evidence type="ECO:0000256" key="1">
    <source>
        <dbReference type="SAM" id="SignalP"/>
    </source>
</evidence>
<feature type="signal peptide" evidence="1">
    <location>
        <begin position="1"/>
        <end position="29"/>
    </location>
</feature>
<dbReference type="AlphaFoldDB" id="A0A1Q9DE79"/>
<proteinExistence type="predicted"/>
<evidence type="ECO:0000313" key="3">
    <source>
        <dbReference type="Proteomes" id="UP000186817"/>
    </source>
</evidence>
<comment type="caution">
    <text evidence="2">The sequence shown here is derived from an EMBL/GenBank/DDBJ whole genome shotgun (WGS) entry which is preliminary data.</text>
</comment>
<evidence type="ECO:0000313" key="2">
    <source>
        <dbReference type="EMBL" id="OLP93469.1"/>
    </source>
</evidence>
<gene>
    <name evidence="2" type="ORF">AK812_SmicGene24635</name>
</gene>
<dbReference type="EMBL" id="LSRX01000579">
    <property type="protein sequence ID" value="OLP93469.1"/>
    <property type="molecule type" value="Genomic_DNA"/>
</dbReference>
<accession>A0A1Q9DE79</accession>
<dbReference type="OrthoDB" id="10269962at2759"/>
<name>A0A1Q9DE79_SYMMI</name>
<organism evidence="2 3">
    <name type="scientific">Symbiodinium microadriaticum</name>
    <name type="common">Dinoflagellate</name>
    <name type="synonym">Zooxanthella microadriatica</name>
    <dbReference type="NCBI Taxonomy" id="2951"/>
    <lineage>
        <taxon>Eukaryota</taxon>
        <taxon>Sar</taxon>
        <taxon>Alveolata</taxon>
        <taxon>Dinophyceae</taxon>
        <taxon>Suessiales</taxon>
        <taxon>Symbiodiniaceae</taxon>
        <taxon>Symbiodinium</taxon>
    </lineage>
</organism>
<keyword evidence="3" id="KW-1185">Reference proteome</keyword>
<protein>
    <submittedName>
        <fullName evidence="2">Uncharacterized protein</fullName>
    </submittedName>
</protein>
<feature type="chain" id="PRO_5010341435" evidence="1">
    <location>
        <begin position="30"/>
        <end position="94"/>
    </location>
</feature>
<dbReference type="Proteomes" id="UP000186817">
    <property type="component" value="Unassembled WGS sequence"/>
</dbReference>
<reference evidence="2 3" key="1">
    <citation type="submission" date="2016-02" db="EMBL/GenBank/DDBJ databases">
        <title>Genome analysis of coral dinoflagellate symbionts highlights evolutionary adaptations to a symbiotic lifestyle.</title>
        <authorList>
            <person name="Aranda M."/>
            <person name="Li Y."/>
            <person name="Liew Y.J."/>
            <person name="Baumgarten S."/>
            <person name="Simakov O."/>
            <person name="Wilson M."/>
            <person name="Piel J."/>
            <person name="Ashoor H."/>
            <person name="Bougouffa S."/>
            <person name="Bajic V.B."/>
            <person name="Ryu T."/>
            <person name="Ravasi T."/>
            <person name="Bayer T."/>
            <person name="Micklem G."/>
            <person name="Kim H."/>
            <person name="Bhak J."/>
            <person name="Lajeunesse T.C."/>
            <person name="Voolstra C.R."/>
        </authorList>
    </citation>
    <scope>NUCLEOTIDE SEQUENCE [LARGE SCALE GENOMIC DNA]</scope>
    <source>
        <strain evidence="2 3">CCMP2467</strain>
    </source>
</reference>
<keyword evidence="1" id="KW-0732">Signal</keyword>